<name>A0A5C6ZDY6_9FLAO</name>
<dbReference type="InterPro" id="IPR021354">
    <property type="entry name" value="DUF2975"/>
</dbReference>
<dbReference type="RefSeq" id="WP_147087154.1">
    <property type="nucleotide sequence ID" value="NZ_VORM01000015.1"/>
</dbReference>
<organism evidence="2 3">
    <name type="scientific">Subsaximicrobium wynnwilliamsii</name>
    <dbReference type="NCBI Taxonomy" id="291179"/>
    <lineage>
        <taxon>Bacteria</taxon>
        <taxon>Pseudomonadati</taxon>
        <taxon>Bacteroidota</taxon>
        <taxon>Flavobacteriia</taxon>
        <taxon>Flavobacteriales</taxon>
        <taxon>Flavobacteriaceae</taxon>
        <taxon>Subsaximicrobium</taxon>
    </lineage>
</organism>
<keyword evidence="1" id="KW-0812">Transmembrane</keyword>
<sequence length="103" mass="11708">MAIWLLKTSIFYLVIKVFSILSLDRPFDLKVTRLVSKIGYFAFSMGIVALIAEGYSKDILKRGAVFQFNWGASEYVFMAGLIYIVAVLFKRGIDIQTENELTI</sequence>
<reference evidence="2 3" key="1">
    <citation type="submission" date="2019-08" db="EMBL/GenBank/DDBJ databases">
        <title>Genomes of Subsaximicrobium wynnwilliamsii strains.</title>
        <authorList>
            <person name="Bowman J.P."/>
        </authorList>
    </citation>
    <scope>NUCLEOTIDE SEQUENCE [LARGE SCALE GENOMIC DNA]</scope>
    <source>
        <strain evidence="2 3">2-80-2</strain>
    </source>
</reference>
<keyword evidence="1" id="KW-0472">Membrane</keyword>
<feature type="transmembrane region" description="Helical" evidence="1">
    <location>
        <begin position="72"/>
        <end position="89"/>
    </location>
</feature>
<dbReference type="AlphaFoldDB" id="A0A5C6ZDY6"/>
<protein>
    <submittedName>
        <fullName evidence="2">DUF2975 domain-containing protein</fullName>
    </submittedName>
</protein>
<proteinExistence type="predicted"/>
<evidence type="ECO:0000313" key="2">
    <source>
        <dbReference type="EMBL" id="TXD88146.1"/>
    </source>
</evidence>
<dbReference type="Proteomes" id="UP000321578">
    <property type="component" value="Unassembled WGS sequence"/>
</dbReference>
<keyword evidence="3" id="KW-1185">Reference proteome</keyword>
<feature type="transmembrane region" description="Helical" evidence="1">
    <location>
        <begin position="35"/>
        <end position="52"/>
    </location>
</feature>
<dbReference type="OrthoDB" id="672524at2"/>
<evidence type="ECO:0000256" key="1">
    <source>
        <dbReference type="SAM" id="Phobius"/>
    </source>
</evidence>
<evidence type="ECO:0000313" key="3">
    <source>
        <dbReference type="Proteomes" id="UP000321578"/>
    </source>
</evidence>
<dbReference type="Pfam" id="PF11188">
    <property type="entry name" value="DUF2975"/>
    <property type="match status" value="1"/>
</dbReference>
<accession>A0A5C6ZDY6</accession>
<gene>
    <name evidence="2" type="ORF">ESY86_13675</name>
</gene>
<comment type="caution">
    <text evidence="2">The sequence shown here is derived from an EMBL/GenBank/DDBJ whole genome shotgun (WGS) entry which is preliminary data.</text>
</comment>
<dbReference type="EMBL" id="VORO01000016">
    <property type="protein sequence ID" value="TXD88146.1"/>
    <property type="molecule type" value="Genomic_DNA"/>
</dbReference>
<keyword evidence="1" id="KW-1133">Transmembrane helix</keyword>